<comment type="caution">
    <text evidence="4">The sequence shown here is derived from an EMBL/GenBank/DDBJ whole genome shotgun (WGS) entry which is preliminary data.</text>
</comment>
<proteinExistence type="predicted"/>
<dbReference type="PROSITE" id="PS50075">
    <property type="entry name" value="CARRIER"/>
    <property type="match status" value="1"/>
</dbReference>
<evidence type="ECO:0000256" key="2">
    <source>
        <dbReference type="ARBA" id="ARBA00022553"/>
    </source>
</evidence>
<dbReference type="SUPFAM" id="SSF47336">
    <property type="entry name" value="ACP-like"/>
    <property type="match status" value="1"/>
</dbReference>
<dbReference type="Proteomes" id="UP001495147">
    <property type="component" value="Unassembled WGS sequence"/>
</dbReference>
<dbReference type="Gene3D" id="1.10.1200.10">
    <property type="entry name" value="ACP-like"/>
    <property type="match status" value="1"/>
</dbReference>
<protein>
    <submittedName>
        <fullName evidence="4">Acyl carrier protein</fullName>
    </submittedName>
</protein>
<reference evidence="4 5" key="1">
    <citation type="submission" date="2024-05" db="EMBL/GenBank/DDBJ databases">
        <title>Roseateles sp. DJS-2-20 16S ribosomal RNA gene Genome sequencing and assembly.</title>
        <authorList>
            <person name="Woo H."/>
        </authorList>
    </citation>
    <scope>NUCLEOTIDE SEQUENCE [LARGE SCALE GENOMIC DNA]</scope>
    <source>
        <strain evidence="4 5">DJS-2-20</strain>
    </source>
</reference>
<dbReference type="InterPro" id="IPR020806">
    <property type="entry name" value="PKS_PP-bd"/>
</dbReference>
<accession>A0ABV0FVD8</accession>
<dbReference type="Pfam" id="PF00550">
    <property type="entry name" value="PP-binding"/>
    <property type="match status" value="1"/>
</dbReference>
<dbReference type="InterPro" id="IPR009081">
    <property type="entry name" value="PP-bd_ACP"/>
</dbReference>
<dbReference type="InterPro" id="IPR036736">
    <property type="entry name" value="ACP-like_sf"/>
</dbReference>
<dbReference type="RefSeq" id="WP_347702716.1">
    <property type="nucleotide sequence ID" value="NZ_JBDPZD010000001.1"/>
</dbReference>
<name>A0ABV0FVD8_9BURK</name>
<keyword evidence="5" id="KW-1185">Reference proteome</keyword>
<evidence type="ECO:0000256" key="1">
    <source>
        <dbReference type="ARBA" id="ARBA00022450"/>
    </source>
</evidence>
<organism evidence="4 5">
    <name type="scientific">Roseateles paludis</name>
    <dbReference type="NCBI Taxonomy" id="3145238"/>
    <lineage>
        <taxon>Bacteria</taxon>
        <taxon>Pseudomonadati</taxon>
        <taxon>Pseudomonadota</taxon>
        <taxon>Betaproteobacteria</taxon>
        <taxon>Burkholderiales</taxon>
        <taxon>Sphaerotilaceae</taxon>
        <taxon>Roseateles</taxon>
    </lineage>
</organism>
<feature type="domain" description="Carrier" evidence="3">
    <location>
        <begin position="1"/>
        <end position="77"/>
    </location>
</feature>
<dbReference type="EMBL" id="JBDPZD010000001">
    <property type="protein sequence ID" value="MEO3689875.1"/>
    <property type="molecule type" value="Genomic_DNA"/>
</dbReference>
<sequence>MTTTTLERLCAIAERELAVESLADKVDTPFAELGIDSLGLVDFMFTVEDELHVNIEHDRAMRTPTLAGLAGLVDELLAAKVDVSTAAVA</sequence>
<gene>
    <name evidence="4" type="ORF">ABDJ85_00240</name>
</gene>
<evidence type="ECO:0000259" key="3">
    <source>
        <dbReference type="PROSITE" id="PS50075"/>
    </source>
</evidence>
<evidence type="ECO:0000313" key="4">
    <source>
        <dbReference type="EMBL" id="MEO3689875.1"/>
    </source>
</evidence>
<keyword evidence="1" id="KW-0596">Phosphopantetheine</keyword>
<keyword evidence="2" id="KW-0597">Phosphoprotein</keyword>
<evidence type="ECO:0000313" key="5">
    <source>
        <dbReference type="Proteomes" id="UP001495147"/>
    </source>
</evidence>
<dbReference type="SMART" id="SM00823">
    <property type="entry name" value="PKS_PP"/>
    <property type="match status" value="1"/>
</dbReference>